<dbReference type="CDD" id="cd04301">
    <property type="entry name" value="NAT_SF"/>
    <property type="match status" value="1"/>
</dbReference>
<feature type="domain" description="N-acetyltransferase" evidence="1">
    <location>
        <begin position="9"/>
        <end position="178"/>
    </location>
</feature>
<name>A0ABQ1E4V0_9CLOT</name>
<organism evidence="2 3">
    <name type="scientific">Clostridium zeae</name>
    <dbReference type="NCBI Taxonomy" id="2759022"/>
    <lineage>
        <taxon>Bacteria</taxon>
        <taxon>Bacillati</taxon>
        <taxon>Bacillota</taxon>
        <taxon>Clostridia</taxon>
        <taxon>Eubacteriales</taxon>
        <taxon>Clostridiaceae</taxon>
        <taxon>Clostridium</taxon>
    </lineage>
</organism>
<reference evidence="2 3" key="1">
    <citation type="journal article" date="2021" name="Int. J. Syst. Evol. Microbiol.">
        <title>Clostridium zeae sp. nov., isolated from corn silage.</title>
        <authorList>
            <person name="Kobayashi H."/>
            <person name="Tanizawa Y."/>
            <person name="Yagura M."/>
            <person name="Sakamoto M."/>
            <person name="Ohkuma M."/>
            <person name="Tohno M."/>
        </authorList>
    </citation>
    <scope>NUCLEOTIDE SEQUENCE [LARGE SCALE GENOMIC DNA]</scope>
    <source>
        <strain evidence="2 3">CSC2</strain>
    </source>
</reference>
<dbReference type="InterPro" id="IPR000182">
    <property type="entry name" value="GNAT_dom"/>
</dbReference>
<dbReference type="InterPro" id="IPR016181">
    <property type="entry name" value="Acyl_CoA_acyltransferase"/>
</dbReference>
<proteinExistence type="predicted"/>
<dbReference type="EMBL" id="BMBA01000001">
    <property type="protein sequence ID" value="GFZ29755.1"/>
    <property type="molecule type" value="Genomic_DNA"/>
</dbReference>
<dbReference type="PROSITE" id="PS51186">
    <property type="entry name" value="GNAT"/>
    <property type="match status" value="1"/>
</dbReference>
<dbReference type="PANTHER" id="PTHR43792">
    <property type="entry name" value="GNAT FAMILY, PUTATIVE (AFU_ORTHOLOGUE AFUA_3G00765)-RELATED-RELATED"/>
    <property type="match status" value="1"/>
</dbReference>
<evidence type="ECO:0000313" key="2">
    <source>
        <dbReference type="EMBL" id="GFZ29755.1"/>
    </source>
</evidence>
<dbReference type="PANTHER" id="PTHR43792:SF1">
    <property type="entry name" value="N-ACETYLTRANSFERASE DOMAIN-CONTAINING PROTEIN"/>
    <property type="match status" value="1"/>
</dbReference>
<keyword evidence="3" id="KW-1185">Reference proteome</keyword>
<evidence type="ECO:0000259" key="1">
    <source>
        <dbReference type="PROSITE" id="PS51186"/>
    </source>
</evidence>
<dbReference type="Pfam" id="PF13302">
    <property type="entry name" value="Acetyltransf_3"/>
    <property type="match status" value="1"/>
</dbReference>
<dbReference type="Proteomes" id="UP000663802">
    <property type="component" value="Unassembled WGS sequence"/>
</dbReference>
<dbReference type="RefSeq" id="WP_206867768.1">
    <property type="nucleotide sequence ID" value="NZ_BMBA01000001.1"/>
</dbReference>
<protein>
    <submittedName>
        <fullName evidence="2">Ribosomal-protein-serine acetyltransferase</fullName>
    </submittedName>
</protein>
<dbReference type="SUPFAM" id="SSF55729">
    <property type="entry name" value="Acyl-CoA N-acyltransferases (Nat)"/>
    <property type="match status" value="1"/>
</dbReference>
<gene>
    <name evidence="2" type="ORF">CSC2_02810</name>
</gene>
<accession>A0ABQ1E4V0</accession>
<evidence type="ECO:0000313" key="3">
    <source>
        <dbReference type="Proteomes" id="UP000663802"/>
    </source>
</evidence>
<comment type="caution">
    <text evidence="2">The sequence shown here is derived from an EMBL/GenBank/DDBJ whole genome shotgun (WGS) entry which is preliminary data.</text>
</comment>
<sequence length="195" mass="23601">MKEFITDRLVIRRFKTDDWKDLYEYMCIPNVIFYEPYEVFNEEDSVNAAKNRETQGEESCFWAVCLKEDNKMIGNLYFQKQEPEDFMTWEIGYVFNPKYYGRGYATEASFKMLEYAFEELKAHRITAGVNMNNTKSWRLLERLKMRREGLFLQNVFFKKTADGKPIWHDSYRYGMLASEWFENKSKYSKVTTFEF</sequence>
<dbReference type="Gene3D" id="3.40.630.30">
    <property type="match status" value="1"/>
</dbReference>
<dbReference type="InterPro" id="IPR051531">
    <property type="entry name" value="N-acetyltransferase"/>
</dbReference>